<keyword evidence="3 6" id="KW-0812">Transmembrane</keyword>
<keyword evidence="9" id="KW-1185">Reference proteome</keyword>
<feature type="transmembrane region" description="Helical" evidence="6">
    <location>
        <begin position="21"/>
        <end position="42"/>
    </location>
</feature>
<dbReference type="GO" id="GO:0022857">
    <property type="term" value="F:transmembrane transporter activity"/>
    <property type="evidence" value="ECO:0007669"/>
    <property type="project" value="TreeGrafter"/>
</dbReference>
<dbReference type="InParanoid" id="D6U0J8"/>
<dbReference type="PANTHER" id="PTHR30572">
    <property type="entry name" value="MEMBRANE COMPONENT OF TRANSPORTER-RELATED"/>
    <property type="match status" value="1"/>
</dbReference>
<feature type="domain" description="ABC3 transporter permease C-terminal" evidence="7">
    <location>
        <begin position="315"/>
        <end position="450"/>
    </location>
</feature>
<feature type="transmembrane region" description="Helical" evidence="6">
    <location>
        <begin position="353"/>
        <end position="378"/>
    </location>
</feature>
<sequence length="458" mass="47477">MNVVTRGMRNAFRNATRTLSIVIILGLSIGLSLVMLIAHQAVQSKIATTKSSIGNTVSIMPIEGGTTLSAGGALLKTSDLNRVKSIAHVTNVNELLSDRVQPQGTNDLGVPGAPPRADGTTSLKSPYTVHCNDGTCNGVGRTILCLPSSGCSNGHPPRGFSLYIPIVGTTDPTNPSNIFASSITITSGNAIDGSKDTNDAMVSKAIAQKNNLRVSSTFTAYNKTLTVSAIFNSDTQDGNQTIIVSLPTEQHLTGKTDAITSATATVDSLENLSSTVTAISNALYSLADVTSDVGQANAALQPLDSVKNISLYSLIGAVIAGAVILLLTMIMIVRERKREIGVFKAIGFSTIRIMFQFMAEALTLTLLGMGIGVLVGVLGGNPVTTTLVNNSMNSINSGGSTGKGGAPGFSTIQNIHAQIGWSVILYGLAAAVIIALVGSALASFFISNIRPAEVLRSE</sequence>
<evidence type="ECO:0000256" key="1">
    <source>
        <dbReference type="ARBA" id="ARBA00004651"/>
    </source>
</evidence>
<feature type="transmembrane region" description="Helical" evidence="6">
    <location>
        <begin position="311"/>
        <end position="333"/>
    </location>
</feature>
<dbReference type="InterPro" id="IPR003838">
    <property type="entry name" value="ABC3_permease_C"/>
</dbReference>
<evidence type="ECO:0000256" key="2">
    <source>
        <dbReference type="ARBA" id="ARBA00022475"/>
    </source>
</evidence>
<comment type="caution">
    <text evidence="8">The sequence shown here is derived from an EMBL/GenBank/DDBJ whole genome shotgun (WGS) entry which is preliminary data.</text>
</comment>
<evidence type="ECO:0000313" key="9">
    <source>
        <dbReference type="Proteomes" id="UP000004508"/>
    </source>
</evidence>
<dbReference type="RefSeq" id="WP_007920395.1">
    <property type="nucleotide sequence ID" value="NZ_ADVG01000004.1"/>
</dbReference>
<keyword evidence="2" id="KW-1003">Cell membrane</keyword>
<dbReference type="OrthoDB" id="9770099at2"/>
<comment type="subcellular location">
    <subcellularLocation>
        <location evidence="1">Cell membrane</location>
        <topology evidence="1">Multi-pass membrane protein</topology>
    </subcellularLocation>
</comment>
<protein>
    <recommendedName>
        <fullName evidence="7">ABC3 transporter permease C-terminal domain-containing protein</fullName>
    </recommendedName>
</protein>
<dbReference type="Proteomes" id="UP000004508">
    <property type="component" value="Unassembled WGS sequence"/>
</dbReference>
<name>D6U0J8_KTERA</name>
<evidence type="ECO:0000256" key="5">
    <source>
        <dbReference type="ARBA" id="ARBA00023136"/>
    </source>
</evidence>
<dbReference type="PANTHER" id="PTHR30572:SF9">
    <property type="entry name" value="ABC TRANSPORTER PERMEASE PROTEIN"/>
    <property type="match status" value="1"/>
</dbReference>
<dbReference type="STRING" id="485913.Krac_3144"/>
<dbReference type="Pfam" id="PF02687">
    <property type="entry name" value="FtsX"/>
    <property type="match status" value="1"/>
</dbReference>
<evidence type="ECO:0000259" key="7">
    <source>
        <dbReference type="Pfam" id="PF02687"/>
    </source>
</evidence>
<keyword evidence="4 6" id="KW-1133">Transmembrane helix</keyword>
<reference evidence="8 9" key="1">
    <citation type="journal article" date="2011" name="Stand. Genomic Sci.">
        <title>Non-contiguous finished genome sequence and contextual data of the filamentous soil bacterium Ktedonobacter racemifer type strain (SOSP1-21).</title>
        <authorList>
            <person name="Chang Y.J."/>
            <person name="Land M."/>
            <person name="Hauser L."/>
            <person name="Chertkov O."/>
            <person name="Del Rio T.G."/>
            <person name="Nolan M."/>
            <person name="Copeland A."/>
            <person name="Tice H."/>
            <person name="Cheng J.F."/>
            <person name="Lucas S."/>
            <person name="Han C."/>
            <person name="Goodwin L."/>
            <person name="Pitluck S."/>
            <person name="Ivanova N."/>
            <person name="Ovchinikova G."/>
            <person name="Pati A."/>
            <person name="Chen A."/>
            <person name="Palaniappan K."/>
            <person name="Mavromatis K."/>
            <person name="Liolios K."/>
            <person name="Brettin T."/>
            <person name="Fiebig A."/>
            <person name="Rohde M."/>
            <person name="Abt B."/>
            <person name="Goker M."/>
            <person name="Detter J.C."/>
            <person name="Woyke T."/>
            <person name="Bristow J."/>
            <person name="Eisen J.A."/>
            <person name="Markowitz V."/>
            <person name="Hugenholtz P."/>
            <person name="Kyrpides N.C."/>
            <person name="Klenk H.P."/>
            <person name="Lapidus A."/>
        </authorList>
    </citation>
    <scope>NUCLEOTIDE SEQUENCE [LARGE SCALE GENOMIC DNA]</scope>
    <source>
        <strain evidence="9">DSM 44963</strain>
    </source>
</reference>
<evidence type="ECO:0000256" key="6">
    <source>
        <dbReference type="SAM" id="Phobius"/>
    </source>
</evidence>
<evidence type="ECO:0000313" key="8">
    <source>
        <dbReference type="EMBL" id="EFH82338.1"/>
    </source>
</evidence>
<proteinExistence type="predicted"/>
<gene>
    <name evidence="8" type="ORF">Krac_3144</name>
</gene>
<evidence type="ECO:0000256" key="3">
    <source>
        <dbReference type="ARBA" id="ARBA00022692"/>
    </source>
</evidence>
<keyword evidence="5 6" id="KW-0472">Membrane</keyword>
<accession>D6U0J8</accession>
<dbReference type="AlphaFoldDB" id="D6U0J8"/>
<feature type="transmembrane region" description="Helical" evidence="6">
    <location>
        <begin position="423"/>
        <end position="446"/>
    </location>
</feature>
<evidence type="ECO:0000256" key="4">
    <source>
        <dbReference type="ARBA" id="ARBA00022989"/>
    </source>
</evidence>
<dbReference type="EMBL" id="ADVG01000004">
    <property type="protein sequence ID" value="EFH82338.1"/>
    <property type="molecule type" value="Genomic_DNA"/>
</dbReference>
<dbReference type="InterPro" id="IPR050250">
    <property type="entry name" value="Macrolide_Exporter_MacB"/>
</dbReference>
<dbReference type="GO" id="GO:0005886">
    <property type="term" value="C:plasma membrane"/>
    <property type="evidence" value="ECO:0007669"/>
    <property type="project" value="UniProtKB-SubCell"/>
</dbReference>
<dbReference type="eggNOG" id="COG0577">
    <property type="taxonomic scope" value="Bacteria"/>
</dbReference>
<organism evidence="8 9">
    <name type="scientific">Ktedonobacter racemifer DSM 44963</name>
    <dbReference type="NCBI Taxonomy" id="485913"/>
    <lineage>
        <taxon>Bacteria</taxon>
        <taxon>Bacillati</taxon>
        <taxon>Chloroflexota</taxon>
        <taxon>Ktedonobacteria</taxon>
        <taxon>Ktedonobacterales</taxon>
        <taxon>Ktedonobacteraceae</taxon>
        <taxon>Ktedonobacter</taxon>
    </lineage>
</organism>